<organism evidence="1 2">
    <name type="scientific">Ameca splendens</name>
    <dbReference type="NCBI Taxonomy" id="208324"/>
    <lineage>
        <taxon>Eukaryota</taxon>
        <taxon>Metazoa</taxon>
        <taxon>Chordata</taxon>
        <taxon>Craniata</taxon>
        <taxon>Vertebrata</taxon>
        <taxon>Euteleostomi</taxon>
        <taxon>Actinopterygii</taxon>
        <taxon>Neopterygii</taxon>
        <taxon>Teleostei</taxon>
        <taxon>Neoteleostei</taxon>
        <taxon>Acanthomorphata</taxon>
        <taxon>Ovalentaria</taxon>
        <taxon>Atherinomorphae</taxon>
        <taxon>Cyprinodontiformes</taxon>
        <taxon>Goodeidae</taxon>
        <taxon>Ameca</taxon>
    </lineage>
</organism>
<reference evidence="1 2" key="1">
    <citation type="submission" date="2021-06" db="EMBL/GenBank/DDBJ databases">
        <authorList>
            <person name="Palmer J.M."/>
        </authorList>
    </citation>
    <scope>NUCLEOTIDE SEQUENCE [LARGE SCALE GENOMIC DNA]</scope>
    <source>
        <strain evidence="1 2">AS_MEX2019</strain>
        <tissue evidence="1">Muscle</tissue>
    </source>
</reference>
<gene>
    <name evidence="1" type="ORF">AMECASPLE_034546</name>
</gene>
<dbReference type="Proteomes" id="UP001469553">
    <property type="component" value="Unassembled WGS sequence"/>
</dbReference>
<comment type="caution">
    <text evidence="1">The sequence shown here is derived from an EMBL/GenBank/DDBJ whole genome shotgun (WGS) entry which is preliminary data.</text>
</comment>
<protein>
    <submittedName>
        <fullName evidence="1">Uncharacterized protein</fullName>
    </submittedName>
</protein>
<keyword evidence="2" id="KW-1185">Reference proteome</keyword>
<accession>A0ABV0YUV2</accession>
<evidence type="ECO:0000313" key="1">
    <source>
        <dbReference type="EMBL" id="MEQ2297424.1"/>
    </source>
</evidence>
<dbReference type="EMBL" id="JAHRIP010042535">
    <property type="protein sequence ID" value="MEQ2297424.1"/>
    <property type="molecule type" value="Genomic_DNA"/>
</dbReference>
<sequence>MAPVGINFSSLSTISQIDLDLCFDWAILTHASMCSLSWWMVNLHHSLKSFAASKRFSSRIVLYLAPPIFPSALNSFPIPAGEKYPHSMLLPLTCFIVGMVCSE</sequence>
<proteinExistence type="predicted"/>
<name>A0ABV0YUV2_9TELE</name>
<evidence type="ECO:0000313" key="2">
    <source>
        <dbReference type="Proteomes" id="UP001469553"/>
    </source>
</evidence>